<dbReference type="Gene3D" id="3.40.50.2300">
    <property type="match status" value="1"/>
</dbReference>
<evidence type="ECO:0000259" key="4">
    <source>
        <dbReference type="Pfam" id="PF13377"/>
    </source>
</evidence>
<sequence length="95" mass="10331">MISHLVELGHERIAQVVGPQTGAQARLRRALYQRVLRDHGLDDSWWAEGDCTAAGGRVATRTLLSSVDRPTAIVYSNDLMAIAGSARLEGRSSPF</sequence>
<accession>A0ABP5BEF5</accession>
<proteinExistence type="predicted"/>
<dbReference type="PANTHER" id="PTHR30146">
    <property type="entry name" value="LACI-RELATED TRANSCRIPTIONAL REPRESSOR"/>
    <property type="match status" value="1"/>
</dbReference>
<dbReference type="InterPro" id="IPR046335">
    <property type="entry name" value="LacI/GalR-like_sensor"/>
</dbReference>
<keyword evidence="2" id="KW-0238">DNA-binding</keyword>
<keyword evidence="6" id="KW-1185">Reference proteome</keyword>
<dbReference type="SUPFAM" id="SSF53822">
    <property type="entry name" value="Periplasmic binding protein-like I"/>
    <property type="match status" value="1"/>
</dbReference>
<dbReference type="RefSeq" id="WP_344090002.1">
    <property type="nucleotide sequence ID" value="NZ_BAAAOG010000001.1"/>
</dbReference>
<keyword evidence="1" id="KW-0805">Transcription regulation</keyword>
<feature type="domain" description="Transcriptional regulator LacI/GalR-like sensor" evidence="4">
    <location>
        <begin position="3"/>
        <end position="88"/>
    </location>
</feature>
<dbReference type="Pfam" id="PF13377">
    <property type="entry name" value="Peripla_BP_3"/>
    <property type="match status" value="1"/>
</dbReference>
<evidence type="ECO:0000256" key="1">
    <source>
        <dbReference type="ARBA" id="ARBA00023015"/>
    </source>
</evidence>
<name>A0ABP5BEF5_9MICO</name>
<protein>
    <recommendedName>
        <fullName evidence="4">Transcriptional regulator LacI/GalR-like sensor domain-containing protein</fullName>
    </recommendedName>
</protein>
<dbReference type="PANTHER" id="PTHR30146:SF155">
    <property type="entry name" value="ALANINE RACEMASE"/>
    <property type="match status" value="1"/>
</dbReference>
<evidence type="ECO:0000313" key="6">
    <source>
        <dbReference type="Proteomes" id="UP001499933"/>
    </source>
</evidence>
<dbReference type="CDD" id="cd06267">
    <property type="entry name" value="PBP1_LacI_sugar_binding-like"/>
    <property type="match status" value="1"/>
</dbReference>
<organism evidence="5 6">
    <name type="scientific">Microbacterium deminutum</name>
    <dbReference type="NCBI Taxonomy" id="344164"/>
    <lineage>
        <taxon>Bacteria</taxon>
        <taxon>Bacillati</taxon>
        <taxon>Actinomycetota</taxon>
        <taxon>Actinomycetes</taxon>
        <taxon>Micrococcales</taxon>
        <taxon>Microbacteriaceae</taxon>
        <taxon>Microbacterium</taxon>
    </lineage>
</organism>
<comment type="caution">
    <text evidence="5">The sequence shown here is derived from an EMBL/GenBank/DDBJ whole genome shotgun (WGS) entry which is preliminary data.</text>
</comment>
<reference evidence="6" key="1">
    <citation type="journal article" date="2019" name="Int. J. Syst. Evol. Microbiol.">
        <title>The Global Catalogue of Microorganisms (GCM) 10K type strain sequencing project: providing services to taxonomists for standard genome sequencing and annotation.</title>
        <authorList>
            <consortium name="The Broad Institute Genomics Platform"/>
            <consortium name="The Broad Institute Genome Sequencing Center for Infectious Disease"/>
            <person name="Wu L."/>
            <person name="Ma J."/>
        </authorList>
    </citation>
    <scope>NUCLEOTIDE SEQUENCE [LARGE SCALE GENOMIC DNA]</scope>
    <source>
        <strain evidence="6">JCM 14901</strain>
    </source>
</reference>
<evidence type="ECO:0000256" key="3">
    <source>
        <dbReference type="ARBA" id="ARBA00023163"/>
    </source>
</evidence>
<gene>
    <name evidence="5" type="ORF">GCM10009776_00660</name>
</gene>
<evidence type="ECO:0000313" key="5">
    <source>
        <dbReference type="EMBL" id="GAA1942763.1"/>
    </source>
</evidence>
<dbReference type="Proteomes" id="UP001499933">
    <property type="component" value="Unassembled WGS sequence"/>
</dbReference>
<evidence type="ECO:0000256" key="2">
    <source>
        <dbReference type="ARBA" id="ARBA00023125"/>
    </source>
</evidence>
<dbReference type="EMBL" id="BAAAOG010000001">
    <property type="protein sequence ID" value="GAA1942763.1"/>
    <property type="molecule type" value="Genomic_DNA"/>
</dbReference>
<dbReference type="InterPro" id="IPR028082">
    <property type="entry name" value="Peripla_BP_I"/>
</dbReference>
<keyword evidence="3" id="KW-0804">Transcription</keyword>